<sequence length="553" mass="61515">MKAIEITIHNFRSICDATISLDEYGILVGVNNAGKTTVIDAIRAFYGKGVKFDKTRDFPHKGAEGTETWVEIEFEPSAEEIETLKDEYRSETNTFRVRNYLYSDQKDKEGKEKSGPYAYIGGVLSEERFYGFKNVGQGKFGEIIYIPAVSKIDEHTKLTGPSALRDLVNSVLSKVMEQSGAYQALSDSFEQFEGAIKTETTTEGHSLQSIETDISNELSGWGAGFKLNINPVGVDDIIKGLVNHEIVDESLGKTQPISAYGQGFQRSVIYTLIRVAAKYSANKKTPKKKEFAPELTWILFEEPEAFLHPTQVSSLNSDLRLLAEAPDSQVLLSTHNPQFATHSIRKITAICRLQREACCTKSYQISSQDLDAVLTVNQHDAQVWAAAGMQIDPDDLQIDMEAVKYALWLDEKRSAAFFSEKVLLVEGPTETALLSYMFDQGLLPNCKGVFILDTIGKYNIHRFMRLFEAFGIKHYVLYDSDNARHAPVDASIQATSNPFTGGIDTFPDDLERFLGIAPAARPHRKPQHVMLQVATNGVDLNPLASKINALVSK</sequence>
<feature type="domain" description="OLD protein-like TOPRIM" evidence="2">
    <location>
        <begin position="417"/>
        <end position="481"/>
    </location>
</feature>
<protein>
    <submittedName>
        <fullName evidence="3">Uncharacterized protein</fullName>
    </submittedName>
</protein>
<organism evidence="3 4">
    <name type="scientific">Halothiobacillus diazotrophicus</name>
    <dbReference type="NCBI Taxonomy" id="1860122"/>
    <lineage>
        <taxon>Bacteria</taxon>
        <taxon>Pseudomonadati</taxon>
        <taxon>Pseudomonadota</taxon>
        <taxon>Gammaproteobacteria</taxon>
        <taxon>Chromatiales</taxon>
        <taxon>Halothiobacillaceae</taxon>
        <taxon>Halothiobacillus</taxon>
    </lineage>
</organism>
<proteinExistence type="predicted"/>
<dbReference type="AlphaFoldDB" id="A0A191ZEC9"/>
<evidence type="ECO:0000313" key="3">
    <source>
        <dbReference type="EMBL" id="ANJ66224.1"/>
    </source>
</evidence>
<dbReference type="SUPFAM" id="SSF52540">
    <property type="entry name" value="P-loop containing nucleoside triphosphate hydrolases"/>
    <property type="match status" value="1"/>
</dbReference>
<feature type="domain" description="Endonuclease GajA/Old nuclease/RecF-like AAA" evidence="1">
    <location>
        <begin position="105"/>
        <end position="340"/>
    </location>
</feature>
<dbReference type="InterPro" id="IPR051396">
    <property type="entry name" value="Bact_Antivir_Def_Nuclease"/>
</dbReference>
<dbReference type="Pfam" id="PF20469">
    <property type="entry name" value="OLD-like_TOPRIM"/>
    <property type="match status" value="1"/>
</dbReference>
<gene>
    <name evidence="3" type="ORF">A9404_01505</name>
</gene>
<dbReference type="EMBL" id="CP016027">
    <property type="protein sequence ID" value="ANJ66224.1"/>
    <property type="molecule type" value="Genomic_DNA"/>
</dbReference>
<dbReference type="CDD" id="cd01026">
    <property type="entry name" value="TOPRIM_OLD"/>
    <property type="match status" value="1"/>
</dbReference>
<name>A0A191ZEC9_9GAMM</name>
<dbReference type="Pfam" id="PF13175">
    <property type="entry name" value="AAA_15"/>
    <property type="match status" value="2"/>
</dbReference>
<dbReference type="InterPro" id="IPR034139">
    <property type="entry name" value="TOPRIM_OLD"/>
</dbReference>
<dbReference type="InterPro" id="IPR041685">
    <property type="entry name" value="AAA_GajA/Old/RecF-like"/>
</dbReference>
<dbReference type="GO" id="GO:0005524">
    <property type="term" value="F:ATP binding"/>
    <property type="evidence" value="ECO:0007669"/>
    <property type="project" value="InterPro"/>
</dbReference>
<feature type="domain" description="Endonuclease GajA/Old nuclease/RecF-like AAA" evidence="1">
    <location>
        <begin position="1"/>
        <end position="89"/>
    </location>
</feature>
<dbReference type="PANTHER" id="PTHR43581">
    <property type="entry name" value="ATP/GTP PHOSPHATASE"/>
    <property type="match status" value="1"/>
</dbReference>
<evidence type="ECO:0000313" key="4">
    <source>
        <dbReference type="Proteomes" id="UP000078596"/>
    </source>
</evidence>
<dbReference type="Gene3D" id="3.40.50.300">
    <property type="entry name" value="P-loop containing nucleotide triphosphate hydrolases"/>
    <property type="match status" value="1"/>
</dbReference>
<dbReference type="KEGG" id="haz:A9404_01505"/>
<keyword evidence="4" id="KW-1185">Reference proteome</keyword>
<dbReference type="PANTHER" id="PTHR43581:SF4">
    <property type="entry name" value="ATP_GTP PHOSPHATASE"/>
    <property type="match status" value="1"/>
</dbReference>
<accession>A0A191ZEC9</accession>
<dbReference type="GO" id="GO:0016887">
    <property type="term" value="F:ATP hydrolysis activity"/>
    <property type="evidence" value="ECO:0007669"/>
    <property type="project" value="InterPro"/>
</dbReference>
<evidence type="ECO:0000259" key="1">
    <source>
        <dbReference type="Pfam" id="PF13175"/>
    </source>
</evidence>
<reference evidence="3 4" key="1">
    <citation type="submission" date="2016-06" db="EMBL/GenBank/DDBJ databases">
        <title>Insight into the functional genes involving in sulfur oxidation in Pearl River water.</title>
        <authorList>
            <person name="Luo J."/>
            <person name="Tan X."/>
            <person name="Lin W."/>
        </authorList>
    </citation>
    <scope>NUCLEOTIDE SEQUENCE [LARGE SCALE GENOMIC DNA]</scope>
    <source>
        <strain evidence="3 4">LS2</strain>
    </source>
</reference>
<dbReference type="RefSeq" id="WP_066098022.1">
    <property type="nucleotide sequence ID" value="NZ_CP016027.1"/>
</dbReference>
<dbReference type="InterPro" id="IPR027417">
    <property type="entry name" value="P-loop_NTPase"/>
</dbReference>
<evidence type="ECO:0000259" key="2">
    <source>
        <dbReference type="Pfam" id="PF20469"/>
    </source>
</evidence>
<dbReference type="Proteomes" id="UP000078596">
    <property type="component" value="Chromosome"/>
</dbReference>
<dbReference type="STRING" id="1860122.A9404_01505"/>